<dbReference type="AlphaFoldDB" id="A0A0Q3JGI8"/>
<dbReference type="InterPro" id="IPR000490">
    <property type="entry name" value="Glyco_hydro_17"/>
</dbReference>
<evidence type="ECO:0000313" key="6">
    <source>
        <dbReference type="EMBL" id="KQK11500.1"/>
    </source>
</evidence>
<evidence type="ECO:0000313" key="8">
    <source>
        <dbReference type="Proteomes" id="UP000008810"/>
    </source>
</evidence>
<evidence type="ECO:0000256" key="3">
    <source>
        <dbReference type="ARBA" id="ARBA00023295"/>
    </source>
</evidence>
<reference evidence="6" key="2">
    <citation type="submission" date="2017-06" db="EMBL/GenBank/DDBJ databases">
        <title>WGS assembly of Brachypodium distachyon.</title>
        <authorList>
            <consortium name="The International Brachypodium Initiative"/>
            <person name="Lucas S."/>
            <person name="Harmon-Smith M."/>
            <person name="Lail K."/>
            <person name="Tice H."/>
            <person name="Grimwood J."/>
            <person name="Bruce D."/>
            <person name="Barry K."/>
            <person name="Shu S."/>
            <person name="Lindquist E."/>
            <person name="Wang M."/>
            <person name="Pitluck S."/>
            <person name="Vogel J.P."/>
            <person name="Garvin D.F."/>
            <person name="Mockler T.C."/>
            <person name="Schmutz J."/>
            <person name="Rokhsar D."/>
            <person name="Bevan M.W."/>
        </authorList>
    </citation>
    <scope>NUCLEOTIDE SEQUENCE</scope>
    <source>
        <strain evidence="6">Bd21</strain>
    </source>
</reference>
<comment type="similarity">
    <text evidence="1 4">Belongs to the glycosyl hydrolase 17 family.</text>
</comment>
<dbReference type="PROSITE" id="PS00587">
    <property type="entry name" value="GLYCOSYL_HYDROL_F17"/>
    <property type="match status" value="1"/>
</dbReference>
<dbReference type="FunFam" id="3.20.20.80:FF:000010">
    <property type="entry name" value="glucan endo-1,3-beta-glucosidase, basic"/>
    <property type="match status" value="1"/>
</dbReference>
<evidence type="ECO:0000313" key="7">
    <source>
        <dbReference type="EnsemblPlants" id="KQK11500"/>
    </source>
</evidence>
<reference evidence="7" key="3">
    <citation type="submission" date="2018-08" db="UniProtKB">
        <authorList>
            <consortium name="EnsemblPlants"/>
        </authorList>
    </citation>
    <scope>IDENTIFICATION</scope>
    <source>
        <strain evidence="7">cv. Bd21</strain>
    </source>
</reference>
<evidence type="ECO:0000256" key="2">
    <source>
        <dbReference type="ARBA" id="ARBA00022801"/>
    </source>
</evidence>
<dbReference type="SUPFAM" id="SSF51445">
    <property type="entry name" value="(Trans)glycosidases"/>
    <property type="match status" value="1"/>
</dbReference>
<evidence type="ECO:0000256" key="4">
    <source>
        <dbReference type="RuleBase" id="RU004335"/>
    </source>
</evidence>
<accession>A0A0Q3JGI8</accession>
<dbReference type="InterPro" id="IPR044965">
    <property type="entry name" value="Glyco_hydro_17_plant"/>
</dbReference>
<dbReference type="EnsemblPlants" id="KQK11500">
    <property type="protein sequence ID" value="KQK11500"/>
    <property type="gene ID" value="BRADI_2g60541v3"/>
</dbReference>
<dbReference type="Gene3D" id="3.20.20.80">
    <property type="entry name" value="Glycosidases"/>
    <property type="match status" value="1"/>
</dbReference>
<dbReference type="OrthoDB" id="941679at2759"/>
<keyword evidence="8" id="KW-1185">Reference proteome</keyword>
<gene>
    <name evidence="6" type="ORF">BRADI_2g60541v3</name>
</gene>
<keyword evidence="3 5" id="KW-0326">Glycosidase</keyword>
<dbReference type="PANTHER" id="PTHR32227">
    <property type="entry name" value="GLUCAN ENDO-1,3-BETA-GLUCOSIDASE BG1-RELATED-RELATED"/>
    <property type="match status" value="1"/>
</dbReference>
<evidence type="ECO:0008006" key="9">
    <source>
        <dbReference type="Google" id="ProtNLM"/>
    </source>
</evidence>
<dbReference type="GO" id="GO:0005975">
    <property type="term" value="P:carbohydrate metabolic process"/>
    <property type="evidence" value="ECO:0007669"/>
    <property type="project" value="InterPro"/>
</dbReference>
<dbReference type="Proteomes" id="UP000008810">
    <property type="component" value="Chromosome 2"/>
</dbReference>
<dbReference type="InParanoid" id="A0A0Q3JGI8"/>
<evidence type="ECO:0000256" key="5">
    <source>
        <dbReference type="RuleBase" id="RU004336"/>
    </source>
</evidence>
<name>A0A0Q3JGI8_BRADI</name>
<dbReference type="GO" id="GO:0042973">
    <property type="term" value="F:glucan endo-1,3-beta-D-glucosidase activity"/>
    <property type="evidence" value="ECO:0007669"/>
    <property type="project" value="UniProtKB-ARBA"/>
</dbReference>
<keyword evidence="2 5" id="KW-0378">Hydrolase</keyword>
<dbReference type="InterPro" id="IPR017853">
    <property type="entry name" value="GH"/>
</dbReference>
<sequence>MHMQGFNPSACATGFADENVPRIASSASVAADWVKLNVQRYPGVAFRYIAVGNEITGSATQNIVPAMRNLNAALSAARLSGIKVSTAVRMDVLAASSPPSTGAIRDAYMTQVVKILASTGAPLLANVYPYFAYTGTKGIDLNYALFKPSSSTVRDNGLTYTNLFDAMVDALYAAVEKAGGSSVPIVISETGWPSAGGAAATVANAQAYNQNLINHVRGGTPKRPGAIDAYLFAIFNENRKTGAETEKHFGLFNPDKSPNPVNHVRKGTPKRPGPLEMYIFAM</sequence>
<evidence type="ECO:0000256" key="1">
    <source>
        <dbReference type="ARBA" id="ARBA00008773"/>
    </source>
</evidence>
<dbReference type="Pfam" id="PF00332">
    <property type="entry name" value="Glyco_hydro_17"/>
    <property type="match status" value="1"/>
</dbReference>
<dbReference type="Gramene" id="KQK11500">
    <property type="protein sequence ID" value="KQK11500"/>
    <property type="gene ID" value="BRADI_2g60541v3"/>
</dbReference>
<protein>
    <recommendedName>
        <fullName evidence="9">Glucan endo-1,3-beta-D-glucosidase</fullName>
    </recommendedName>
</protein>
<proteinExistence type="inferred from homology"/>
<dbReference type="EMBL" id="CM000881">
    <property type="protein sequence ID" value="KQK11500.1"/>
    <property type="molecule type" value="Genomic_DNA"/>
</dbReference>
<reference evidence="6 7" key="1">
    <citation type="journal article" date="2010" name="Nature">
        <title>Genome sequencing and analysis of the model grass Brachypodium distachyon.</title>
        <authorList>
            <consortium name="International Brachypodium Initiative"/>
        </authorList>
    </citation>
    <scope>NUCLEOTIDE SEQUENCE [LARGE SCALE GENOMIC DNA]</scope>
    <source>
        <strain evidence="6 7">Bd21</strain>
    </source>
</reference>
<organism evidence="6">
    <name type="scientific">Brachypodium distachyon</name>
    <name type="common">Purple false brome</name>
    <name type="synonym">Trachynia distachya</name>
    <dbReference type="NCBI Taxonomy" id="15368"/>
    <lineage>
        <taxon>Eukaryota</taxon>
        <taxon>Viridiplantae</taxon>
        <taxon>Streptophyta</taxon>
        <taxon>Embryophyta</taxon>
        <taxon>Tracheophyta</taxon>
        <taxon>Spermatophyta</taxon>
        <taxon>Magnoliopsida</taxon>
        <taxon>Liliopsida</taxon>
        <taxon>Poales</taxon>
        <taxon>Poaceae</taxon>
        <taxon>BOP clade</taxon>
        <taxon>Pooideae</taxon>
        <taxon>Stipodae</taxon>
        <taxon>Brachypodieae</taxon>
        <taxon>Brachypodium</taxon>
    </lineage>
</organism>